<gene>
    <name evidence="1" type="ORF">VP01_7712g1</name>
</gene>
<evidence type="ECO:0000313" key="1">
    <source>
        <dbReference type="EMBL" id="KNZ45892.1"/>
    </source>
</evidence>
<dbReference type="Proteomes" id="UP000037035">
    <property type="component" value="Unassembled WGS sequence"/>
</dbReference>
<name>A0A0L6UCD3_9BASI</name>
<keyword evidence="2" id="KW-1185">Reference proteome</keyword>
<proteinExistence type="predicted"/>
<accession>A0A0L6UCD3</accession>
<dbReference type="AlphaFoldDB" id="A0A0L6UCD3"/>
<organism evidence="1 2">
    <name type="scientific">Puccinia sorghi</name>
    <dbReference type="NCBI Taxonomy" id="27349"/>
    <lineage>
        <taxon>Eukaryota</taxon>
        <taxon>Fungi</taxon>
        <taxon>Dikarya</taxon>
        <taxon>Basidiomycota</taxon>
        <taxon>Pucciniomycotina</taxon>
        <taxon>Pucciniomycetes</taxon>
        <taxon>Pucciniales</taxon>
        <taxon>Pucciniaceae</taxon>
        <taxon>Puccinia</taxon>
    </lineage>
</organism>
<evidence type="ECO:0000313" key="2">
    <source>
        <dbReference type="Proteomes" id="UP000037035"/>
    </source>
</evidence>
<dbReference type="VEuPathDB" id="FungiDB:VP01_7712g1"/>
<reference evidence="1 2" key="1">
    <citation type="submission" date="2015-08" db="EMBL/GenBank/DDBJ databases">
        <title>Next Generation Sequencing and Analysis of the Genome of Puccinia sorghi L Schw, the Causal Agent of Maize Common Rust.</title>
        <authorList>
            <person name="Rochi L."/>
            <person name="Burguener G."/>
            <person name="Darino M."/>
            <person name="Turjanski A."/>
            <person name="Kreff E."/>
            <person name="Dieguez M.J."/>
            <person name="Sacco F."/>
        </authorList>
    </citation>
    <scope>NUCLEOTIDE SEQUENCE [LARGE SCALE GENOMIC DNA]</scope>
    <source>
        <strain evidence="1 2">RO10H11247</strain>
    </source>
</reference>
<comment type="caution">
    <text evidence="1">The sequence shown here is derived from an EMBL/GenBank/DDBJ whole genome shotgun (WGS) entry which is preliminary data.</text>
</comment>
<dbReference type="EMBL" id="LAVV01013175">
    <property type="protein sequence ID" value="KNZ45892.1"/>
    <property type="molecule type" value="Genomic_DNA"/>
</dbReference>
<sequence>MAVCKEGKVQFSRKFFCGKSLSTVLSEIVQSTIMHGVSPAASRARFLDKVEEEITRDHQYNELQSQLLKLCIKR</sequence>
<protein>
    <submittedName>
        <fullName evidence="1">Uncharacterized protein</fullName>
    </submittedName>
</protein>